<organism evidence="3 4">
    <name type="scientific">Amycolatopsis thailandensis</name>
    <dbReference type="NCBI Taxonomy" id="589330"/>
    <lineage>
        <taxon>Bacteria</taxon>
        <taxon>Bacillati</taxon>
        <taxon>Actinomycetota</taxon>
        <taxon>Actinomycetes</taxon>
        <taxon>Pseudonocardiales</taxon>
        <taxon>Pseudonocardiaceae</taxon>
        <taxon>Amycolatopsis</taxon>
    </lineage>
</organism>
<dbReference type="RefSeq" id="WP_093932546.1">
    <property type="nucleotide sequence ID" value="NZ_JBHXJK010000017.1"/>
</dbReference>
<dbReference type="InterPro" id="IPR024520">
    <property type="entry name" value="DUF3558"/>
</dbReference>
<gene>
    <name evidence="3" type="ORF">CFP71_04470</name>
</gene>
<keyword evidence="2" id="KW-0732">Signal</keyword>
<evidence type="ECO:0000313" key="4">
    <source>
        <dbReference type="Proteomes" id="UP000215223"/>
    </source>
</evidence>
<proteinExistence type="predicted"/>
<protein>
    <recommendedName>
        <fullName evidence="5">DUF3558 domain-containing protein</fullName>
    </recommendedName>
</protein>
<keyword evidence="4" id="KW-1185">Reference proteome</keyword>
<reference evidence="3 4" key="1">
    <citation type="submission" date="2017-07" db="EMBL/GenBank/DDBJ databases">
        <title>Amycolatopsis thailandensis Genome sequencing and assembly.</title>
        <authorList>
            <person name="Kaur N."/>
            <person name="Mayilraj S."/>
        </authorList>
    </citation>
    <scope>NUCLEOTIDE SEQUENCE [LARGE SCALE GENOMIC DNA]</scope>
    <source>
        <strain evidence="3 4">JCM 16380</strain>
    </source>
</reference>
<evidence type="ECO:0000256" key="1">
    <source>
        <dbReference type="SAM" id="MobiDB-lite"/>
    </source>
</evidence>
<name>A0A229SHA3_9PSEU</name>
<evidence type="ECO:0000256" key="2">
    <source>
        <dbReference type="SAM" id="SignalP"/>
    </source>
</evidence>
<feature type="region of interest" description="Disordered" evidence="1">
    <location>
        <begin position="20"/>
        <end position="60"/>
    </location>
</feature>
<dbReference type="EMBL" id="NMQT01000015">
    <property type="protein sequence ID" value="OXM58260.1"/>
    <property type="molecule type" value="Genomic_DNA"/>
</dbReference>
<dbReference type="AlphaFoldDB" id="A0A229SHA3"/>
<evidence type="ECO:0000313" key="3">
    <source>
        <dbReference type="EMBL" id="OXM58260.1"/>
    </source>
</evidence>
<evidence type="ECO:0008006" key="5">
    <source>
        <dbReference type="Google" id="ProtNLM"/>
    </source>
</evidence>
<dbReference type="PROSITE" id="PS51257">
    <property type="entry name" value="PROKAR_LIPOPROTEIN"/>
    <property type="match status" value="1"/>
</dbReference>
<comment type="caution">
    <text evidence="3">The sequence shown here is derived from an EMBL/GenBank/DDBJ whole genome shotgun (WGS) entry which is preliminary data.</text>
</comment>
<feature type="chain" id="PRO_5039319900" description="DUF3558 domain-containing protein" evidence="2">
    <location>
        <begin position="17"/>
        <end position="200"/>
    </location>
</feature>
<dbReference type="Proteomes" id="UP000215223">
    <property type="component" value="Unassembled WGS sequence"/>
</dbReference>
<accession>A0A229SHA3</accession>
<dbReference type="OrthoDB" id="3634312at2"/>
<dbReference type="Pfam" id="PF12079">
    <property type="entry name" value="DUF3558"/>
    <property type="match status" value="1"/>
</dbReference>
<sequence length="200" mass="20285">MRARLVSVLTVAAVLAAGCNGETGGKAEPSTPKPDATTLPRAGAPKVTTPLKTEKLTNEPCSAATDTEIAGIAGKVKSSKVEQIAGGPTCSWILADLAGSINGGLNVSQPEGLSHLYALKQQGSGVTTFQPLPDIAGHPAVVFANGGEGAGNCNLAVGLRDDMMYTVVTALFDDSPAYNDPCGASVKLAELAIQRLKAAQ</sequence>
<feature type="signal peptide" evidence="2">
    <location>
        <begin position="1"/>
        <end position="16"/>
    </location>
</feature>